<comment type="similarity">
    <text evidence="4">Belongs to the CobS family.</text>
</comment>
<keyword evidence="8" id="KW-0169">Cobalamin biosynthesis</keyword>
<sequence length="283" mass="31019">MGIIKDIKNCFSFLTRFPIGKEINLTEDLAPKIWIFPVVGLVLGLISSFASLILFKFLPSLLVGFITLGFLLLMTGVHHTDGLIDFGDGLMAMGTPERKIEVMHDVAIGAGGFTLGFIVLALTGLAISYSMNFIIIALVLSEIVSKFNMVAACSVGKSANTKMADPFLRSNTKKHLVFSLSLSIGLIFFTIFLIMIFNSIYSDIIFLRFLFSPVNEISLWNFAQVVLMLIIFLIGTIIPLLIVLNLANRNFNGLTGDCLGALNEITRVFILIFILILGASNLV</sequence>
<proteinExistence type="inferred from homology"/>
<feature type="transmembrane region" description="Helical" evidence="19">
    <location>
        <begin position="105"/>
        <end position="127"/>
    </location>
</feature>
<evidence type="ECO:0000256" key="3">
    <source>
        <dbReference type="ARBA" id="ARBA00004663"/>
    </source>
</evidence>
<keyword evidence="7" id="KW-1003">Cell membrane</keyword>
<dbReference type="HAMAP" id="MF_00719">
    <property type="entry name" value="CobS"/>
    <property type="match status" value="1"/>
</dbReference>
<evidence type="ECO:0000256" key="6">
    <source>
        <dbReference type="ARBA" id="ARBA00015850"/>
    </source>
</evidence>
<keyword evidence="12 19" id="KW-1133">Transmembrane helix</keyword>
<feature type="transmembrane region" description="Helical" evidence="19">
    <location>
        <begin position="61"/>
        <end position="84"/>
    </location>
</feature>
<evidence type="ECO:0000256" key="19">
    <source>
        <dbReference type="SAM" id="Phobius"/>
    </source>
</evidence>
<dbReference type="UniPathway" id="UPA00148">
    <property type="reaction ID" value="UER00238"/>
</dbReference>
<evidence type="ECO:0000256" key="12">
    <source>
        <dbReference type="ARBA" id="ARBA00022989"/>
    </source>
</evidence>
<dbReference type="InterPro" id="IPR003805">
    <property type="entry name" value="CobS"/>
</dbReference>
<evidence type="ECO:0000256" key="14">
    <source>
        <dbReference type="ARBA" id="ARBA00025228"/>
    </source>
</evidence>
<evidence type="ECO:0000256" key="15">
    <source>
        <dbReference type="ARBA" id="ARBA00032605"/>
    </source>
</evidence>
<dbReference type="GO" id="GO:0005886">
    <property type="term" value="C:plasma membrane"/>
    <property type="evidence" value="ECO:0007669"/>
    <property type="project" value="UniProtKB-SubCell"/>
</dbReference>
<comment type="caution">
    <text evidence="20">The sequence shown here is derived from an EMBL/GenBank/DDBJ whole genome shotgun (WGS) entry which is preliminary data.</text>
</comment>
<dbReference type="PANTHER" id="PTHR34148:SF1">
    <property type="entry name" value="ADENOSYLCOBINAMIDE-GDP RIBAZOLETRANSFERASE"/>
    <property type="match status" value="1"/>
</dbReference>
<evidence type="ECO:0000256" key="7">
    <source>
        <dbReference type="ARBA" id="ARBA00022475"/>
    </source>
</evidence>
<organism evidence="20">
    <name type="scientific">marine sediment metagenome</name>
    <dbReference type="NCBI Taxonomy" id="412755"/>
    <lineage>
        <taxon>unclassified sequences</taxon>
        <taxon>metagenomes</taxon>
        <taxon>ecological metagenomes</taxon>
    </lineage>
</organism>
<dbReference type="PANTHER" id="PTHR34148">
    <property type="entry name" value="ADENOSYLCOBINAMIDE-GDP RIBAZOLETRANSFERASE"/>
    <property type="match status" value="1"/>
</dbReference>
<feature type="transmembrane region" description="Helical" evidence="19">
    <location>
        <begin position="176"/>
        <end position="201"/>
    </location>
</feature>
<evidence type="ECO:0000256" key="10">
    <source>
        <dbReference type="ARBA" id="ARBA00022692"/>
    </source>
</evidence>
<dbReference type="NCBIfam" id="TIGR00317">
    <property type="entry name" value="cobS"/>
    <property type="match status" value="1"/>
</dbReference>
<evidence type="ECO:0000256" key="13">
    <source>
        <dbReference type="ARBA" id="ARBA00023136"/>
    </source>
</evidence>
<feature type="transmembrane region" description="Helical" evidence="19">
    <location>
        <begin position="33"/>
        <end position="55"/>
    </location>
</feature>
<feature type="transmembrane region" description="Helical" evidence="19">
    <location>
        <begin position="265"/>
        <end position="282"/>
    </location>
</feature>
<dbReference type="EC" id="2.7.8.26" evidence="5"/>
<evidence type="ECO:0000256" key="17">
    <source>
        <dbReference type="ARBA" id="ARBA00048623"/>
    </source>
</evidence>
<dbReference type="GO" id="GO:0009236">
    <property type="term" value="P:cobalamin biosynthetic process"/>
    <property type="evidence" value="ECO:0007669"/>
    <property type="project" value="UniProtKB-UniPathway"/>
</dbReference>
<feature type="transmembrane region" description="Helical" evidence="19">
    <location>
        <begin position="133"/>
        <end position="155"/>
    </location>
</feature>
<protein>
    <recommendedName>
        <fullName evidence="6">Adenosylcobinamide-GDP ribazoletransferase</fullName>
        <ecNumber evidence="5">2.7.8.26</ecNumber>
    </recommendedName>
    <alternativeName>
        <fullName evidence="16">Cobalamin synthase</fullName>
    </alternativeName>
    <alternativeName>
        <fullName evidence="15">Cobalamin-5'-phosphate synthase</fullName>
    </alternativeName>
</protein>
<evidence type="ECO:0000256" key="5">
    <source>
        <dbReference type="ARBA" id="ARBA00013200"/>
    </source>
</evidence>
<evidence type="ECO:0000256" key="2">
    <source>
        <dbReference type="ARBA" id="ARBA00004651"/>
    </source>
</evidence>
<comment type="pathway">
    <text evidence="3">Cofactor biosynthesis; adenosylcobalamin biosynthesis; adenosylcobalamin from cob(II)yrinate a,c-diamide: step 7/7.</text>
</comment>
<reference evidence="20" key="1">
    <citation type="journal article" date="2015" name="Nature">
        <title>Complex archaea that bridge the gap between prokaryotes and eukaryotes.</title>
        <authorList>
            <person name="Spang A."/>
            <person name="Saw J.H."/>
            <person name="Jorgensen S.L."/>
            <person name="Zaremba-Niedzwiedzka K."/>
            <person name="Martijn J."/>
            <person name="Lind A.E."/>
            <person name="van Eijk R."/>
            <person name="Schleper C."/>
            <person name="Guy L."/>
            <person name="Ettema T.J."/>
        </authorList>
    </citation>
    <scope>NUCLEOTIDE SEQUENCE</scope>
</reference>
<comment type="cofactor">
    <cofactor evidence="1">
        <name>Mg(2+)</name>
        <dbReference type="ChEBI" id="CHEBI:18420"/>
    </cofactor>
</comment>
<name>A0A0F9NW27_9ZZZZ</name>
<keyword evidence="11" id="KW-0460">Magnesium</keyword>
<evidence type="ECO:0000256" key="16">
    <source>
        <dbReference type="ARBA" id="ARBA00032853"/>
    </source>
</evidence>
<keyword evidence="13 19" id="KW-0472">Membrane</keyword>
<feature type="transmembrane region" description="Helical" evidence="19">
    <location>
        <begin position="221"/>
        <end position="244"/>
    </location>
</feature>
<evidence type="ECO:0000256" key="11">
    <source>
        <dbReference type="ARBA" id="ARBA00022842"/>
    </source>
</evidence>
<dbReference type="EMBL" id="LAZR01003630">
    <property type="protein sequence ID" value="KKN16267.1"/>
    <property type="molecule type" value="Genomic_DNA"/>
</dbReference>
<accession>A0A0F9NW27</accession>
<evidence type="ECO:0000256" key="1">
    <source>
        <dbReference type="ARBA" id="ARBA00001946"/>
    </source>
</evidence>
<gene>
    <name evidence="20" type="ORF">LCGC14_0977600</name>
</gene>
<dbReference type="Pfam" id="PF02654">
    <property type="entry name" value="CobS"/>
    <property type="match status" value="1"/>
</dbReference>
<dbReference type="GO" id="GO:0008818">
    <property type="term" value="F:cobalamin 5'-phosphate synthase activity"/>
    <property type="evidence" value="ECO:0007669"/>
    <property type="project" value="InterPro"/>
</dbReference>
<evidence type="ECO:0000256" key="9">
    <source>
        <dbReference type="ARBA" id="ARBA00022679"/>
    </source>
</evidence>
<evidence type="ECO:0000256" key="4">
    <source>
        <dbReference type="ARBA" id="ARBA00010561"/>
    </source>
</evidence>
<evidence type="ECO:0000256" key="18">
    <source>
        <dbReference type="ARBA" id="ARBA00049504"/>
    </source>
</evidence>
<keyword evidence="9" id="KW-0808">Transferase</keyword>
<dbReference type="GO" id="GO:0051073">
    <property type="term" value="F:adenosylcobinamide-GDP ribazoletransferase activity"/>
    <property type="evidence" value="ECO:0007669"/>
    <property type="project" value="UniProtKB-EC"/>
</dbReference>
<comment type="catalytic activity">
    <reaction evidence="18">
        <text>alpha-ribazole 5'-phosphate + adenosylcob(III)inamide-GDP = adenosylcob(III)alamin 5'-phosphate + GMP + H(+)</text>
        <dbReference type="Rhea" id="RHEA:23560"/>
        <dbReference type="ChEBI" id="CHEBI:15378"/>
        <dbReference type="ChEBI" id="CHEBI:57918"/>
        <dbReference type="ChEBI" id="CHEBI:58115"/>
        <dbReference type="ChEBI" id="CHEBI:60487"/>
        <dbReference type="ChEBI" id="CHEBI:60493"/>
        <dbReference type="EC" id="2.7.8.26"/>
    </reaction>
</comment>
<comment type="catalytic activity">
    <reaction evidence="17">
        <text>alpha-ribazole + adenosylcob(III)inamide-GDP = adenosylcob(III)alamin + GMP + H(+)</text>
        <dbReference type="Rhea" id="RHEA:16049"/>
        <dbReference type="ChEBI" id="CHEBI:10329"/>
        <dbReference type="ChEBI" id="CHEBI:15378"/>
        <dbReference type="ChEBI" id="CHEBI:18408"/>
        <dbReference type="ChEBI" id="CHEBI:58115"/>
        <dbReference type="ChEBI" id="CHEBI:60487"/>
        <dbReference type="EC" id="2.7.8.26"/>
    </reaction>
</comment>
<comment type="subcellular location">
    <subcellularLocation>
        <location evidence="2">Cell membrane</location>
        <topology evidence="2">Multi-pass membrane protein</topology>
    </subcellularLocation>
</comment>
<dbReference type="AlphaFoldDB" id="A0A0F9NW27"/>
<keyword evidence="10 19" id="KW-0812">Transmembrane</keyword>
<evidence type="ECO:0000256" key="8">
    <source>
        <dbReference type="ARBA" id="ARBA00022573"/>
    </source>
</evidence>
<evidence type="ECO:0000313" key="20">
    <source>
        <dbReference type="EMBL" id="KKN16267.1"/>
    </source>
</evidence>
<comment type="function">
    <text evidence="14">Joins adenosylcobinamide-GDP and alpha-ribazole to generate adenosylcobalamin (Ado-cobalamin). Also synthesizes adenosylcobalamin 5'-phosphate from adenosylcobinamide-GDP and alpha-ribazole 5'-phosphate.</text>
</comment>